<dbReference type="InterPro" id="IPR011993">
    <property type="entry name" value="PH-like_dom_sf"/>
</dbReference>
<reference evidence="3 4" key="1">
    <citation type="journal article" date="2010" name="Cell">
        <title>The genome of Naegleria gruberi illuminates early eukaryotic versatility.</title>
        <authorList>
            <person name="Fritz-Laylin L.K."/>
            <person name="Prochnik S.E."/>
            <person name="Ginger M.L."/>
            <person name="Dacks J.B."/>
            <person name="Carpenter M.L."/>
            <person name="Field M.C."/>
            <person name="Kuo A."/>
            <person name="Paredez A."/>
            <person name="Chapman J."/>
            <person name="Pham J."/>
            <person name="Shu S."/>
            <person name="Neupane R."/>
            <person name="Cipriano M."/>
            <person name="Mancuso J."/>
            <person name="Tu H."/>
            <person name="Salamov A."/>
            <person name="Lindquist E."/>
            <person name="Shapiro H."/>
            <person name="Lucas S."/>
            <person name="Grigoriev I.V."/>
            <person name="Cande W.Z."/>
            <person name="Fulton C."/>
            <person name="Rokhsar D.S."/>
            <person name="Dawson S.C."/>
        </authorList>
    </citation>
    <scope>NUCLEOTIDE SEQUENCE [LARGE SCALE GENOMIC DNA]</scope>
    <source>
        <strain evidence="3 4">NEG-M</strain>
    </source>
</reference>
<dbReference type="EMBL" id="GG738871">
    <property type="protein sequence ID" value="EFC43889.1"/>
    <property type="molecule type" value="Genomic_DNA"/>
</dbReference>
<dbReference type="InterPro" id="IPR051707">
    <property type="entry name" value="PI-Interact_SigTrans_Reg"/>
</dbReference>
<dbReference type="OrthoDB" id="10254483at2759"/>
<dbReference type="InterPro" id="IPR012334">
    <property type="entry name" value="Pectin_lyas_fold"/>
</dbReference>
<dbReference type="InParanoid" id="D2VGZ0"/>
<dbReference type="InterPro" id="IPR001849">
    <property type="entry name" value="PH_domain"/>
</dbReference>
<dbReference type="InterPro" id="IPR039448">
    <property type="entry name" value="Beta_helix"/>
</dbReference>
<dbReference type="Gene3D" id="2.160.20.10">
    <property type="entry name" value="Single-stranded right-handed beta-helix, Pectin lyase-like"/>
    <property type="match status" value="1"/>
</dbReference>
<dbReference type="Proteomes" id="UP000006671">
    <property type="component" value="Unassembled WGS sequence"/>
</dbReference>
<dbReference type="KEGG" id="ngr:NAEGRDRAFT_79952"/>
<feature type="region of interest" description="Disordered" evidence="1">
    <location>
        <begin position="294"/>
        <end position="326"/>
    </location>
</feature>
<sequence>MSSQDKVKKAGKKWKEIVEEPPKVSASELMRDHDFVGTLTKRGGSIKTWHERLCILHQGKLYYYVSQKDTKPKGMINVQGLTCQAAELNYKKKFGIKIISPHRTYYLACEDENDQSNWIKEINDSSVRNSDYRLHVVDPDFSEDCTFHDIQRAVDFAKEGDHVVLRSGIYKVPETVVIKKPLTIRGVYPDSSLVHIASSDSSKSILRVDSFNENLTIQQLEKQRLLDGGGSVKFEHVTLTQNAARDSILFYESASCLEIVSGSCTLQHVHLRASYGVGVTVKNRLYIPPVKNTTDAAVSTTPSTASIESNTQPPPPPLPSTGSKKPICDPPKLIMTECHVEFNKLHGMRLEDDTLCEVTKSLFQKNDGNAILCKGEASMRIERSVFSGHTRNAIVLESTKTSTICGNKMQLNGPGGKSHIHIAEDAAPCALEENDFL</sequence>
<name>D2VGZ0_NAEGR</name>
<accession>D2VGZ0</accession>
<dbReference type="SUPFAM" id="SSF51126">
    <property type="entry name" value="Pectin lyase-like"/>
    <property type="match status" value="1"/>
</dbReference>
<dbReference type="PROSITE" id="PS50003">
    <property type="entry name" value="PH_DOMAIN"/>
    <property type="match status" value="1"/>
</dbReference>
<evidence type="ECO:0000313" key="4">
    <source>
        <dbReference type="Proteomes" id="UP000006671"/>
    </source>
</evidence>
<dbReference type="CDD" id="cd13308">
    <property type="entry name" value="PH_3BP2"/>
    <property type="match status" value="1"/>
</dbReference>
<dbReference type="VEuPathDB" id="AmoebaDB:NAEGRDRAFT_79952"/>
<dbReference type="GeneID" id="8847741"/>
<dbReference type="AlphaFoldDB" id="D2VGZ0"/>
<feature type="domain" description="PH" evidence="2">
    <location>
        <begin position="32"/>
        <end position="127"/>
    </location>
</feature>
<dbReference type="Pfam" id="PF13229">
    <property type="entry name" value="Beta_helix"/>
    <property type="match status" value="1"/>
</dbReference>
<dbReference type="SUPFAM" id="SSF50729">
    <property type="entry name" value="PH domain-like"/>
    <property type="match status" value="1"/>
</dbReference>
<keyword evidence="4" id="KW-1185">Reference proteome</keyword>
<dbReference type="OMA" id="YYLACED"/>
<evidence type="ECO:0000259" key="2">
    <source>
        <dbReference type="PROSITE" id="PS50003"/>
    </source>
</evidence>
<dbReference type="PANTHER" id="PTHR14336">
    <property type="entry name" value="TANDEM PH DOMAIN CONTAINING PROTEIN"/>
    <property type="match status" value="1"/>
</dbReference>
<protein>
    <recommendedName>
        <fullName evidence="2">PH domain-containing protein</fullName>
    </recommendedName>
</protein>
<dbReference type="Pfam" id="PF00169">
    <property type="entry name" value="PH"/>
    <property type="match status" value="1"/>
</dbReference>
<dbReference type="SMART" id="SM00233">
    <property type="entry name" value="PH"/>
    <property type="match status" value="1"/>
</dbReference>
<dbReference type="RefSeq" id="XP_002676633.1">
    <property type="nucleotide sequence ID" value="XM_002676587.1"/>
</dbReference>
<dbReference type="eggNOG" id="ENOG502SDNJ">
    <property type="taxonomic scope" value="Eukaryota"/>
</dbReference>
<evidence type="ECO:0000313" key="3">
    <source>
        <dbReference type="EMBL" id="EFC43889.1"/>
    </source>
</evidence>
<dbReference type="Gene3D" id="2.30.29.30">
    <property type="entry name" value="Pleckstrin-homology domain (PH domain)/Phosphotyrosine-binding domain (PTB)"/>
    <property type="match status" value="1"/>
</dbReference>
<proteinExistence type="predicted"/>
<evidence type="ECO:0000256" key="1">
    <source>
        <dbReference type="SAM" id="MobiDB-lite"/>
    </source>
</evidence>
<dbReference type="FunFam" id="2.30.29.30:FF:000286">
    <property type="entry name" value="PH-protein kinase domain containing protein"/>
    <property type="match status" value="1"/>
</dbReference>
<feature type="compositionally biased region" description="Polar residues" evidence="1">
    <location>
        <begin position="294"/>
        <end position="311"/>
    </location>
</feature>
<organism evidence="4">
    <name type="scientific">Naegleria gruberi</name>
    <name type="common">Amoeba</name>
    <dbReference type="NCBI Taxonomy" id="5762"/>
    <lineage>
        <taxon>Eukaryota</taxon>
        <taxon>Discoba</taxon>
        <taxon>Heterolobosea</taxon>
        <taxon>Tetramitia</taxon>
        <taxon>Eutetramitia</taxon>
        <taxon>Vahlkampfiidae</taxon>
        <taxon>Naegleria</taxon>
    </lineage>
</organism>
<dbReference type="InterPro" id="IPR011050">
    <property type="entry name" value="Pectin_lyase_fold/virulence"/>
</dbReference>
<gene>
    <name evidence="3" type="ORF">NAEGRDRAFT_79952</name>
</gene>